<dbReference type="CDD" id="cd07185">
    <property type="entry name" value="OmpA_C-like"/>
    <property type="match status" value="1"/>
</dbReference>
<organism evidence="8 9">
    <name type="scientific">Pontibacter chinhatensis</name>
    <dbReference type="NCBI Taxonomy" id="1436961"/>
    <lineage>
        <taxon>Bacteria</taxon>
        <taxon>Pseudomonadati</taxon>
        <taxon>Bacteroidota</taxon>
        <taxon>Cytophagia</taxon>
        <taxon>Cytophagales</taxon>
        <taxon>Hymenobacteraceae</taxon>
        <taxon>Pontibacter</taxon>
    </lineage>
</organism>
<dbReference type="Gene3D" id="3.30.1330.60">
    <property type="entry name" value="OmpA-like domain"/>
    <property type="match status" value="1"/>
</dbReference>
<dbReference type="InterPro" id="IPR006664">
    <property type="entry name" value="OMP_bac"/>
</dbReference>
<dbReference type="Pfam" id="PF07676">
    <property type="entry name" value="PD40"/>
    <property type="match status" value="3"/>
</dbReference>
<dbReference type="Gene3D" id="2.120.10.30">
    <property type="entry name" value="TolB, C-terminal domain"/>
    <property type="match status" value="1"/>
</dbReference>
<dbReference type="SUPFAM" id="SSF103088">
    <property type="entry name" value="OmpA-like"/>
    <property type="match status" value="1"/>
</dbReference>
<keyword evidence="4" id="KW-0802">TPR repeat</keyword>
<accession>A0A1I2MHJ4</accession>
<dbReference type="OrthoDB" id="1488841at2"/>
<dbReference type="RefSeq" id="WP_092098343.1">
    <property type="nucleotide sequence ID" value="NZ_FOOT01000001.1"/>
</dbReference>
<dbReference type="SUPFAM" id="SSF48452">
    <property type="entry name" value="TPR-like"/>
    <property type="match status" value="1"/>
</dbReference>
<dbReference type="InterPro" id="IPR011042">
    <property type="entry name" value="6-blade_b-propeller_TolB-like"/>
</dbReference>
<evidence type="ECO:0000256" key="2">
    <source>
        <dbReference type="ARBA" id="ARBA00023136"/>
    </source>
</evidence>
<dbReference type="PROSITE" id="PS50005">
    <property type="entry name" value="TPR"/>
    <property type="match status" value="1"/>
</dbReference>
<dbReference type="InterPro" id="IPR006665">
    <property type="entry name" value="OmpA-like"/>
</dbReference>
<evidence type="ECO:0000256" key="5">
    <source>
        <dbReference type="PROSITE-ProRule" id="PRU00473"/>
    </source>
</evidence>
<dbReference type="InterPro" id="IPR006690">
    <property type="entry name" value="OMPA-like_CS"/>
</dbReference>
<dbReference type="InterPro" id="IPR011990">
    <property type="entry name" value="TPR-like_helical_dom_sf"/>
</dbReference>
<dbReference type="InterPro" id="IPR050330">
    <property type="entry name" value="Bact_OuterMem_StrucFunc"/>
</dbReference>
<comment type="subcellular location">
    <subcellularLocation>
        <location evidence="1">Cell outer membrane</location>
    </subcellularLocation>
</comment>
<name>A0A1I2MHJ4_9BACT</name>
<dbReference type="STRING" id="1436961.SAMN05421739_101317"/>
<dbReference type="Pfam" id="PF13181">
    <property type="entry name" value="TPR_8"/>
    <property type="match status" value="2"/>
</dbReference>
<dbReference type="InterPro" id="IPR019734">
    <property type="entry name" value="TPR_rpt"/>
</dbReference>
<keyword evidence="2 5" id="KW-0472">Membrane</keyword>
<dbReference type="PANTHER" id="PTHR30329:SF21">
    <property type="entry name" value="LIPOPROTEIN YIAD-RELATED"/>
    <property type="match status" value="1"/>
</dbReference>
<dbReference type="Proteomes" id="UP000198724">
    <property type="component" value="Unassembled WGS sequence"/>
</dbReference>
<keyword evidence="3" id="KW-0998">Cell outer membrane</keyword>
<evidence type="ECO:0000313" key="9">
    <source>
        <dbReference type="Proteomes" id="UP000198724"/>
    </source>
</evidence>
<evidence type="ECO:0000256" key="4">
    <source>
        <dbReference type="PROSITE-ProRule" id="PRU00339"/>
    </source>
</evidence>
<dbReference type="CDD" id="cd15482">
    <property type="entry name" value="Sialidase_non-viral"/>
    <property type="match status" value="1"/>
</dbReference>
<evidence type="ECO:0000256" key="1">
    <source>
        <dbReference type="ARBA" id="ARBA00004442"/>
    </source>
</evidence>
<feature type="repeat" description="TPR" evidence="4">
    <location>
        <begin position="34"/>
        <end position="67"/>
    </location>
</feature>
<evidence type="ECO:0000259" key="7">
    <source>
        <dbReference type="PROSITE" id="PS51123"/>
    </source>
</evidence>
<dbReference type="SUPFAM" id="SSF82171">
    <property type="entry name" value="DPP6 N-terminal domain-like"/>
    <property type="match status" value="1"/>
</dbReference>
<dbReference type="AlphaFoldDB" id="A0A1I2MHJ4"/>
<dbReference type="InterPro" id="IPR036737">
    <property type="entry name" value="OmpA-like_sf"/>
</dbReference>
<feature type="signal peptide" evidence="6">
    <location>
        <begin position="1"/>
        <end position="22"/>
    </location>
</feature>
<dbReference type="GO" id="GO:0009279">
    <property type="term" value="C:cell outer membrane"/>
    <property type="evidence" value="ECO:0007669"/>
    <property type="project" value="UniProtKB-SubCell"/>
</dbReference>
<dbReference type="Gene3D" id="1.25.40.10">
    <property type="entry name" value="Tetratricopeptide repeat domain"/>
    <property type="match status" value="1"/>
</dbReference>
<dbReference type="PROSITE" id="PS51123">
    <property type="entry name" value="OMPA_2"/>
    <property type="match status" value="1"/>
</dbReference>
<dbReference type="SMART" id="SM00028">
    <property type="entry name" value="TPR"/>
    <property type="match status" value="3"/>
</dbReference>
<gene>
    <name evidence="8" type="ORF">SAMN05421739_101317</name>
</gene>
<sequence length="643" mass="71521">MKYKQLLLAFFLVFGSASLSLAQTHKLSTTSAKAERLYEKAEEYARARDFNRALEAFDQAIARDPQFAEAYLRAAGLHRIMGNKPAAFEYMQKGLKLLPFSKGQANNYFDLAELYFEKGEYGAAKEWYETFLKTGVTHARQVDRARQQLKTASFALEAMQKPVPFTPQQLPGTLNRFGLQYFPYTTADQRLFIYTARESGRPDHDENIYVSEYKDGTWQAPTSISPNINTPANEGAATISGDGRTLVFTSCNRPDTQGDCDLYISFRTGSEWSKPQNMGNIVNSKAWDSQPSLSADGRTLYFSSTRGGGVGKEDIWVTNRNDDGTWTKPVNLGKEINSTGRDMAPSIHMSGTTLYFVSDGHMGMGGLDVFKAEKQANGKWSAPQNLGYPLNTHADEGSLFITPDSEIGYYSRQTSTDGGAPSIQIFTFDVPAEWRSRVNSTYAQGRVFDAASKKPLAAQVQLYDVIADSLVQQVSSDKVTGEYTVVLTQGKQYALYVSAPKYLMNSLSFDYTSSKALSPVALDVYLDPIKAGAAMVLNNLFFDTGKYALEKKSKTELNKLIAFMQQNPQVKIEISGHTDDVGSDKANQVLSERRAKSVVDYLAGNGIGKDRIRYKGYGETKPVKPNTSDENRRLNRRIEMQIL</sequence>
<protein>
    <submittedName>
        <fullName evidence="8">Tetratricopeptide repeat-containing protein</fullName>
    </submittedName>
</protein>
<dbReference type="InterPro" id="IPR011659">
    <property type="entry name" value="WD40"/>
</dbReference>
<evidence type="ECO:0000256" key="6">
    <source>
        <dbReference type="SAM" id="SignalP"/>
    </source>
</evidence>
<keyword evidence="6" id="KW-0732">Signal</keyword>
<evidence type="ECO:0000256" key="3">
    <source>
        <dbReference type="ARBA" id="ARBA00023237"/>
    </source>
</evidence>
<dbReference type="PANTHER" id="PTHR30329">
    <property type="entry name" value="STATOR ELEMENT OF FLAGELLAR MOTOR COMPLEX"/>
    <property type="match status" value="1"/>
</dbReference>
<dbReference type="EMBL" id="FOOT01000001">
    <property type="protein sequence ID" value="SFF90380.1"/>
    <property type="molecule type" value="Genomic_DNA"/>
</dbReference>
<feature type="chain" id="PRO_5011566560" evidence="6">
    <location>
        <begin position="23"/>
        <end position="643"/>
    </location>
</feature>
<evidence type="ECO:0000313" key="8">
    <source>
        <dbReference type="EMBL" id="SFF90380.1"/>
    </source>
</evidence>
<dbReference type="PRINTS" id="PR01021">
    <property type="entry name" value="OMPADOMAIN"/>
</dbReference>
<keyword evidence="9" id="KW-1185">Reference proteome</keyword>
<proteinExistence type="predicted"/>
<feature type="domain" description="OmpA-like" evidence="7">
    <location>
        <begin position="529"/>
        <end position="643"/>
    </location>
</feature>
<reference evidence="9" key="1">
    <citation type="submission" date="2016-10" db="EMBL/GenBank/DDBJ databases">
        <authorList>
            <person name="Varghese N."/>
            <person name="Submissions S."/>
        </authorList>
    </citation>
    <scope>NUCLEOTIDE SEQUENCE [LARGE SCALE GENOMIC DNA]</scope>
    <source>
        <strain evidence="9">LP51</strain>
    </source>
</reference>
<dbReference type="PROSITE" id="PS01068">
    <property type="entry name" value="OMPA_1"/>
    <property type="match status" value="1"/>
</dbReference>
<dbReference type="Pfam" id="PF00691">
    <property type="entry name" value="OmpA"/>
    <property type="match status" value="1"/>
</dbReference>